<name>D2R3C8_PIRSD</name>
<evidence type="ECO:0000259" key="1">
    <source>
        <dbReference type="Pfam" id="PF00364"/>
    </source>
</evidence>
<keyword evidence="3" id="KW-1185">Reference proteome</keyword>
<reference evidence="2 3" key="1">
    <citation type="journal article" date="2009" name="Stand. Genomic Sci.">
        <title>Complete genome sequence of Pirellula staleyi type strain (ATCC 27377).</title>
        <authorList>
            <person name="Clum A."/>
            <person name="Tindall B.J."/>
            <person name="Sikorski J."/>
            <person name="Ivanova N."/>
            <person name="Mavrommatis K."/>
            <person name="Lucas S."/>
            <person name="Glavina del Rio T."/>
            <person name="Nolan M."/>
            <person name="Chen F."/>
            <person name="Tice H."/>
            <person name="Pitluck S."/>
            <person name="Cheng J.F."/>
            <person name="Chertkov O."/>
            <person name="Brettin T."/>
            <person name="Han C."/>
            <person name="Detter J.C."/>
            <person name="Kuske C."/>
            <person name="Bruce D."/>
            <person name="Goodwin L."/>
            <person name="Ovchinikova G."/>
            <person name="Pati A."/>
            <person name="Mikhailova N."/>
            <person name="Chen A."/>
            <person name="Palaniappan K."/>
            <person name="Land M."/>
            <person name="Hauser L."/>
            <person name="Chang Y.J."/>
            <person name="Jeffries C.D."/>
            <person name="Chain P."/>
            <person name="Rohde M."/>
            <person name="Goker M."/>
            <person name="Bristow J."/>
            <person name="Eisen J.A."/>
            <person name="Markowitz V."/>
            <person name="Hugenholtz P."/>
            <person name="Kyrpides N.C."/>
            <person name="Klenk H.P."/>
            <person name="Lapidus A."/>
        </authorList>
    </citation>
    <scope>NUCLEOTIDE SEQUENCE [LARGE SCALE GENOMIC DNA]</scope>
    <source>
        <strain evidence="3">ATCC 27377 / DSM 6068 / ICPB 4128</strain>
    </source>
</reference>
<dbReference type="InterPro" id="IPR011053">
    <property type="entry name" value="Single_hybrid_motif"/>
</dbReference>
<evidence type="ECO:0000313" key="3">
    <source>
        <dbReference type="Proteomes" id="UP000001887"/>
    </source>
</evidence>
<dbReference type="InterPro" id="IPR000089">
    <property type="entry name" value="Biotin_lipoyl"/>
</dbReference>
<feature type="domain" description="Lipoyl-binding" evidence="1">
    <location>
        <begin position="21"/>
        <end position="78"/>
    </location>
</feature>
<dbReference type="OrthoDB" id="292232at2"/>
<dbReference type="SUPFAM" id="SSF51230">
    <property type="entry name" value="Single hybrid motif"/>
    <property type="match status" value="1"/>
</dbReference>
<organism evidence="2 3">
    <name type="scientific">Pirellula staleyi (strain ATCC 27377 / DSM 6068 / ICPB 4128)</name>
    <name type="common">Pirella staleyi</name>
    <dbReference type="NCBI Taxonomy" id="530564"/>
    <lineage>
        <taxon>Bacteria</taxon>
        <taxon>Pseudomonadati</taxon>
        <taxon>Planctomycetota</taxon>
        <taxon>Planctomycetia</taxon>
        <taxon>Pirellulales</taxon>
        <taxon>Pirellulaceae</taxon>
        <taxon>Pirellula</taxon>
    </lineage>
</organism>
<sequence>MKRRVNFSMPSLDLGGVPLRTIAWLAPQGSRVVEGEKLLEVLAGEIAVELTAPATGILAQRLVGTSEPLHIGQVLAIIESDR</sequence>
<dbReference type="EMBL" id="CP001848">
    <property type="protein sequence ID" value="ADB15159.1"/>
    <property type="molecule type" value="Genomic_DNA"/>
</dbReference>
<proteinExistence type="predicted"/>
<dbReference type="CDD" id="cd06849">
    <property type="entry name" value="lipoyl_domain"/>
    <property type="match status" value="1"/>
</dbReference>
<dbReference type="eggNOG" id="COG0508">
    <property type="taxonomic scope" value="Bacteria"/>
</dbReference>
<protein>
    <submittedName>
        <fullName evidence="2">Biotin/lipoyl attachment domain-containing protein</fullName>
    </submittedName>
</protein>
<accession>D2R3C8</accession>
<dbReference type="KEGG" id="psl:Psta_0471"/>
<dbReference type="Proteomes" id="UP000001887">
    <property type="component" value="Chromosome"/>
</dbReference>
<dbReference type="Gene3D" id="2.40.50.100">
    <property type="match status" value="1"/>
</dbReference>
<dbReference type="STRING" id="530564.Psta_0471"/>
<gene>
    <name evidence="2" type="ordered locus">Psta_0471</name>
</gene>
<dbReference type="AlphaFoldDB" id="D2R3C8"/>
<evidence type="ECO:0000313" key="2">
    <source>
        <dbReference type="EMBL" id="ADB15159.1"/>
    </source>
</evidence>
<dbReference type="Pfam" id="PF00364">
    <property type="entry name" value="Biotin_lipoyl"/>
    <property type="match status" value="1"/>
</dbReference>
<dbReference type="HOGENOM" id="CLU_016733_7_6_0"/>